<dbReference type="GO" id="GO:0005789">
    <property type="term" value="C:endoplasmic reticulum membrane"/>
    <property type="evidence" value="ECO:0007669"/>
    <property type="project" value="UniProtKB-SubCell"/>
</dbReference>
<evidence type="ECO:0000256" key="3">
    <source>
        <dbReference type="ARBA" id="ARBA00004406"/>
    </source>
</evidence>
<dbReference type="SUPFAM" id="SSF48264">
    <property type="entry name" value="Cytochrome P450"/>
    <property type="match status" value="1"/>
</dbReference>
<dbReference type="InterPro" id="IPR017972">
    <property type="entry name" value="Cyt_P450_CS"/>
</dbReference>
<dbReference type="Gene3D" id="1.10.630.10">
    <property type="entry name" value="Cytochrome P450"/>
    <property type="match status" value="1"/>
</dbReference>
<sequence>MSWSSYELLTGFGLVFLAVYYYFVANFNFWRDQSVKGPKPLPFFGNVIDIMLGRSSLGDYLSKVYEEFKDEPLIGIFTRRTPVIIVKDPELIKDVLIKDFSTFADRGFTINPRVDPLSQHLFSLEPQRWRPLRHKLSPTFTSGKLKEMFYLLVECADHFEEYLDKQVELDSVIECREITAKFTTDVIGSCAFGLKMNALGEEESQFRTVGRKVFHISGMKFIKMRIREAAPWLLDLLPAVFYDHEINDFFIESMRQTMEYRRKNNVKRADFVDLLMEIRDNPSKVGDIELDDILITAQAFVFFIAGFETSSTTISNALYELALNPAVQDKLRNEIRETLKSCDGQLKYETIKSMSYMDKVFNETLRKYPPVTTIMRRSMEPYTFSGTKVTIPARTRVWIPAYAIQRDPAIYPDPDTFDPERFSEENKRSRHSSFFLPFGDGPRNCIGMRFANFQSKVGLVKILKNYRVEVCDKTPIPYVNNPKAFLLAPTGGIHLKFTKVAS</sequence>
<comment type="subcellular location">
    <subcellularLocation>
        <location evidence="3">Endoplasmic reticulum membrane</location>
        <topology evidence="3">Peripheral membrane protein</topology>
    </subcellularLocation>
    <subcellularLocation>
        <location evidence="2">Microsome membrane</location>
        <topology evidence="2">Peripheral membrane protein</topology>
    </subcellularLocation>
</comment>
<organism evidence="16 17">
    <name type="scientific">Trichogramma brassicae</name>
    <dbReference type="NCBI Taxonomy" id="86971"/>
    <lineage>
        <taxon>Eukaryota</taxon>
        <taxon>Metazoa</taxon>
        <taxon>Ecdysozoa</taxon>
        <taxon>Arthropoda</taxon>
        <taxon>Hexapoda</taxon>
        <taxon>Insecta</taxon>
        <taxon>Pterygota</taxon>
        <taxon>Neoptera</taxon>
        <taxon>Endopterygota</taxon>
        <taxon>Hymenoptera</taxon>
        <taxon>Apocrita</taxon>
        <taxon>Proctotrupomorpha</taxon>
        <taxon>Chalcidoidea</taxon>
        <taxon>Trichogrammatidae</taxon>
        <taxon>Trichogramma</taxon>
    </lineage>
</organism>
<gene>
    <name evidence="16" type="ORF">TBRA_LOCUS10352</name>
</gene>
<keyword evidence="7" id="KW-0256">Endoplasmic reticulum</keyword>
<feature type="binding site" description="axial binding residue" evidence="13">
    <location>
        <position position="445"/>
    </location>
    <ligand>
        <name>heme</name>
        <dbReference type="ChEBI" id="CHEBI:30413"/>
    </ligand>
    <ligandPart>
        <name>Fe</name>
        <dbReference type="ChEBI" id="CHEBI:18248"/>
    </ligandPart>
</feature>
<dbReference type="InterPro" id="IPR001128">
    <property type="entry name" value="Cyt_P450"/>
</dbReference>
<evidence type="ECO:0000256" key="15">
    <source>
        <dbReference type="SAM" id="Phobius"/>
    </source>
</evidence>
<evidence type="ECO:0000256" key="4">
    <source>
        <dbReference type="ARBA" id="ARBA00010617"/>
    </source>
</evidence>
<name>A0A6H5IMZ5_9HYME</name>
<evidence type="ECO:0000256" key="1">
    <source>
        <dbReference type="ARBA" id="ARBA00001971"/>
    </source>
</evidence>
<keyword evidence="12 15" id="KW-0472">Membrane</keyword>
<dbReference type="FunFam" id="1.10.630.10:FF:000042">
    <property type="entry name" value="Cytochrome P450"/>
    <property type="match status" value="1"/>
</dbReference>
<keyword evidence="10 13" id="KW-0408">Iron</keyword>
<evidence type="ECO:0008006" key="18">
    <source>
        <dbReference type="Google" id="ProtNLM"/>
    </source>
</evidence>
<dbReference type="PANTHER" id="PTHR24292">
    <property type="entry name" value="CYTOCHROME P450"/>
    <property type="match status" value="1"/>
</dbReference>
<evidence type="ECO:0000256" key="11">
    <source>
        <dbReference type="ARBA" id="ARBA00023033"/>
    </source>
</evidence>
<dbReference type="PRINTS" id="PR00385">
    <property type="entry name" value="P450"/>
</dbReference>
<keyword evidence="5 13" id="KW-0349">Heme</keyword>
<protein>
    <recommendedName>
        <fullName evidence="18">Cytochrome P450</fullName>
    </recommendedName>
</protein>
<dbReference type="CDD" id="cd11056">
    <property type="entry name" value="CYP6-like"/>
    <property type="match status" value="1"/>
</dbReference>
<reference evidence="16 17" key="1">
    <citation type="submission" date="2020-02" db="EMBL/GenBank/DDBJ databases">
        <authorList>
            <person name="Ferguson B K."/>
        </authorList>
    </citation>
    <scope>NUCLEOTIDE SEQUENCE [LARGE SCALE GENOMIC DNA]</scope>
</reference>
<feature type="transmembrane region" description="Helical" evidence="15">
    <location>
        <begin position="6"/>
        <end position="24"/>
    </location>
</feature>
<dbReference type="Proteomes" id="UP000479190">
    <property type="component" value="Unassembled WGS sequence"/>
</dbReference>
<dbReference type="InterPro" id="IPR036396">
    <property type="entry name" value="Cyt_P450_sf"/>
</dbReference>
<comment type="similarity">
    <text evidence="4 14">Belongs to the cytochrome P450 family.</text>
</comment>
<dbReference type="InterPro" id="IPR002401">
    <property type="entry name" value="Cyt_P450_E_grp-I"/>
</dbReference>
<dbReference type="PRINTS" id="PR00463">
    <property type="entry name" value="EP450I"/>
</dbReference>
<evidence type="ECO:0000256" key="13">
    <source>
        <dbReference type="PIRSR" id="PIRSR602401-1"/>
    </source>
</evidence>
<keyword evidence="15" id="KW-1133">Transmembrane helix</keyword>
<evidence type="ECO:0000256" key="8">
    <source>
        <dbReference type="ARBA" id="ARBA00022848"/>
    </source>
</evidence>
<dbReference type="GO" id="GO:0004497">
    <property type="term" value="F:monooxygenase activity"/>
    <property type="evidence" value="ECO:0007669"/>
    <property type="project" value="UniProtKB-KW"/>
</dbReference>
<dbReference type="EMBL" id="CADCXV010000917">
    <property type="protein sequence ID" value="CAB0038574.1"/>
    <property type="molecule type" value="Genomic_DNA"/>
</dbReference>
<dbReference type="GO" id="GO:0016705">
    <property type="term" value="F:oxidoreductase activity, acting on paired donors, with incorporation or reduction of molecular oxygen"/>
    <property type="evidence" value="ECO:0007669"/>
    <property type="project" value="InterPro"/>
</dbReference>
<keyword evidence="15" id="KW-0812">Transmembrane</keyword>
<evidence type="ECO:0000256" key="14">
    <source>
        <dbReference type="RuleBase" id="RU000461"/>
    </source>
</evidence>
<keyword evidence="17" id="KW-1185">Reference proteome</keyword>
<accession>A0A6H5IMZ5</accession>
<evidence type="ECO:0000313" key="17">
    <source>
        <dbReference type="Proteomes" id="UP000479190"/>
    </source>
</evidence>
<evidence type="ECO:0000313" key="16">
    <source>
        <dbReference type="EMBL" id="CAB0038574.1"/>
    </source>
</evidence>
<evidence type="ECO:0000256" key="5">
    <source>
        <dbReference type="ARBA" id="ARBA00022617"/>
    </source>
</evidence>
<dbReference type="OrthoDB" id="2789670at2759"/>
<dbReference type="PROSITE" id="PS00086">
    <property type="entry name" value="CYTOCHROME_P450"/>
    <property type="match status" value="1"/>
</dbReference>
<comment type="cofactor">
    <cofactor evidence="1 13">
        <name>heme</name>
        <dbReference type="ChEBI" id="CHEBI:30413"/>
    </cofactor>
</comment>
<keyword evidence="11 14" id="KW-0503">Monooxygenase</keyword>
<evidence type="ECO:0000256" key="7">
    <source>
        <dbReference type="ARBA" id="ARBA00022824"/>
    </source>
</evidence>
<keyword evidence="8" id="KW-0492">Microsome</keyword>
<dbReference type="InterPro" id="IPR050476">
    <property type="entry name" value="Insect_CytP450_Detox"/>
</dbReference>
<keyword evidence="6 13" id="KW-0479">Metal-binding</keyword>
<keyword evidence="9 14" id="KW-0560">Oxidoreductase</keyword>
<proteinExistence type="inferred from homology"/>
<evidence type="ECO:0000256" key="10">
    <source>
        <dbReference type="ARBA" id="ARBA00023004"/>
    </source>
</evidence>
<dbReference type="PANTHER" id="PTHR24292:SF54">
    <property type="entry name" value="CYP9F3-RELATED"/>
    <property type="match status" value="1"/>
</dbReference>
<dbReference type="Pfam" id="PF00067">
    <property type="entry name" value="p450"/>
    <property type="match status" value="1"/>
</dbReference>
<evidence type="ECO:0000256" key="12">
    <source>
        <dbReference type="ARBA" id="ARBA00023136"/>
    </source>
</evidence>
<evidence type="ECO:0000256" key="2">
    <source>
        <dbReference type="ARBA" id="ARBA00004174"/>
    </source>
</evidence>
<evidence type="ECO:0000256" key="9">
    <source>
        <dbReference type="ARBA" id="ARBA00023002"/>
    </source>
</evidence>
<dbReference type="GO" id="GO:0005506">
    <property type="term" value="F:iron ion binding"/>
    <property type="evidence" value="ECO:0007669"/>
    <property type="project" value="InterPro"/>
</dbReference>
<dbReference type="GO" id="GO:0020037">
    <property type="term" value="F:heme binding"/>
    <property type="evidence" value="ECO:0007669"/>
    <property type="project" value="InterPro"/>
</dbReference>
<dbReference type="AlphaFoldDB" id="A0A6H5IMZ5"/>
<evidence type="ECO:0000256" key="6">
    <source>
        <dbReference type="ARBA" id="ARBA00022723"/>
    </source>
</evidence>